<evidence type="ECO:0000256" key="1">
    <source>
        <dbReference type="SAM" id="MobiDB-lite"/>
    </source>
</evidence>
<keyword evidence="3" id="KW-0378">Hydrolase</keyword>
<reference evidence="3" key="1">
    <citation type="submission" date="2020-10" db="EMBL/GenBank/DDBJ databases">
        <authorList>
            <person name="Castelo-Branco R."/>
            <person name="Eusebio N."/>
            <person name="Adriana R."/>
            <person name="Vieira A."/>
            <person name="Brugerolle De Fraissinette N."/>
            <person name="Rezende De Castro R."/>
            <person name="Schneider M.P."/>
            <person name="Vasconcelos V."/>
            <person name="Leao P.N."/>
        </authorList>
    </citation>
    <scope>NUCLEOTIDE SEQUENCE</scope>
    <source>
        <strain evidence="3">LEGE 07157</strain>
    </source>
</reference>
<dbReference type="RefSeq" id="WP_194031280.1">
    <property type="nucleotide sequence ID" value="NZ_JADEWZ010000040.1"/>
</dbReference>
<dbReference type="InterPro" id="IPR018711">
    <property type="entry name" value="NAGPA"/>
</dbReference>
<evidence type="ECO:0000313" key="4">
    <source>
        <dbReference type="Proteomes" id="UP000654482"/>
    </source>
</evidence>
<feature type="region of interest" description="Disordered" evidence="1">
    <location>
        <begin position="55"/>
        <end position="76"/>
    </location>
</feature>
<dbReference type="GO" id="GO:0016798">
    <property type="term" value="F:hydrolase activity, acting on glycosyl bonds"/>
    <property type="evidence" value="ECO:0007669"/>
    <property type="project" value="UniProtKB-KW"/>
</dbReference>
<keyword evidence="4" id="KW-1185">Reference proteome</keyword>
<name>A0A8J7DZ17_9CYAN</name>
<feature type="domain" description="Phosphodiester glycosidase" evidence="2">
    <location>
        <begin position="335"/>
        <end position="518"/>
    </location>
</feature>
<dbReference type="EMBL" id="JADEWZ010000040">
    <property type="protein sequence ID" value="MBE9118191.1"/>
    <property type="molecule type" value="Genomic_DNA"/>
</dbReference>
<protein>
    <submittedName>
        <fullName evidence="3">Phosphodiester glycosidase family protein</fullName>
    </submittedName>
</protein>
<dbReference type="Pfam" id="PF09992">
    <property type="entry name" value="NAGPA"/>
    <property type="match status" value="1"/>
</dbReference>
<dbReference type="Proteomes" id="UP000654482">
    <property type="component" value="Unassembled WGS sequence"/>
</dbReference>
<evidence type="ECO:0000259" key="2">
    <source>
        <dbReference type="Pfam" id="PF09992"/>
    </source>
</evidence>
<gene>
    <name evidence="3" type="ORF">IQ249_20055</name>
</gene>
<dbReference type="PANTHER" id="PTHR40446">
    <property type="entry name" value="N-ACETYLGLUCOSAMINE-1-PHOSPHODIESTER ALPHA-N-ACETYLGLUCOSAMINIDASE"/>
    <property type="match status" value="1"/>
</dbReference>
<organism evidence="3 4">
    <name type="scientific">Lusitaniella coriacea LEGE 07157</name>
    <dbReference type="NCBI Taxonomy" id="945747"/>
    <lineage>
        <taxon>Bacteria</taxon>
        <taxon>Bacillati</taxon>
        <taxon>Cyanobacteriota</taxon>
        <taxon>Cyanophyceae</taxon>
        <taxon>Spirulinales</taxon>
        <taxon>Lusitaniellaceae</taxon>
        <taxon>Lusitaniella</taxon>
    </lineage>
</organism>
<dbReference type="PANTHER" id="PTHR40446:SF2">
    <property type="entry name" value="N-ACETYLGLUCOSAMINE-1-PHOSPHODIESTER ALPHA-N-ACETYLGLUCOSAMINIDASE"/>
    <property type="match status" value="1"/>
</dbReference>
<sequence>MSNQIRRFAFFSSSSGKNLRLPLILFLCVVFLCLTQFNRKNSQLAPQTLEVRNSSPYPPATSVTKRVEVPPRHPVASLSPPPKVLPLLVEVRSEQSLPTLEDDLTPLQSASQSASIVPNKPLKKAKKSKVIKSPELLPIRTQAVPSKTPVVVTKERKKQDSAPSNRAAESFIERNEQWTRGVRLRQQWLSLGRDRFPVVALEIDPRAGVALRPIWSNPNGMQGTDPLVRLAPRWQAPAAINGGFFNRNNKLPLGALKRDGRWFSGPILYRGAIAWDDRGNFKISRLYLQETLTTTTGQRIPILYLNSGYVQAGVSRYTPEWGRTYTPLTDYETLVLVQNNRVTAQYPGGENDTRTYPIPPDGYLLTIRAKSVSASALAIDTPVQIESKTIPEDLGNYPQIIGAGPVLMQNRQIVLNALDEKFSAAFNRQAAPRSAIAKTNRGTLLAVTIHNRFSQTPDGLKEGKGPTLNELAQLMQRLGAVDALNLDGGSSTSLYLGGKLIDRDPQTAARVHNGIGIYPSGK</sequence>
<comment type="caution">
    <text evidence="3">The sequence shown here is derived from an EMBL/GenBank/DDBJ whole genome shotgun (WGS) entry which is preliminary data.</text>
</comment>
<accession>A0A8J7DZ17</accession>
<proteinExistence type="predicted"/>
<dbReference type="AlphaFoldDB" id="A0A8J7DZ17"/>
<keyword evidence="3" id="KW-0326">Glycosidase</keyword>
<evidence type="ECO:0000313" key="3">
    <source>
        <dbReference type="EMBL" id="MBE9118191.1"/>
    </source>
</evidence>